<dbReference type="EMBL" id="GBRH01274705">
    <property type="protein sequence ID" value="JAD23190.1"/>
    <property type="molecule type" value="Transcribed_RNA"/>
</dbReference>
<name>A0A0A8YCH7_ARUDO</name>
<sequence length="128" mass="13177">MQILLVPFFATSHIGPFIDLAIRLATAKPGAVEPTVAVTRANVSAVRSALERHGPAASGLVRIVTYPFPSVDGLPPGVENLSAPGEDAWRIDAAAMDEALTPSSPTFTSSGTAPSPPNSACRALRSVS</sequence>
<reference evidence="2" key="1">
    <citation type="submission" date="2014-09" db="EMBL/GenBank/DDBJ databases">
        <authorList>
            <person name="Magalhaes I.L.F."/>
            <person name="Oliveira U."/>
            <person name="Santos F.R."/>
            <person name="Vidigal T.H.D.A."/>
            <person name="Brescovit A.D."/>
            <person name="Santos A.J."/>
        </authorList>
    </citation>
    <scope>NUCLEOTIDE SEQUENCE</scope>
    <source>
        <tissue evidence="2">Shoot tissue taken approximately 20 cm above the soil surface</tissue>
    </source>
</reference>
<dbReference type="Gene3D" id="3.40.50.2000">
    <property type="entry name" value="Glycogen Phosphorylase B"/>
    <property type="match status" value="1"/>
</dbReference>
<evidence type="ECO:0000313" key="2">
    <source>
        <dbReference type="EMBL" id="JAD23190.1"/>
    </source>
</evidence>
<accession>A0A0A8YCH7</accession>
<dbReference type="SUPFAM" id="SSF53756">
    <property type="entry name" value="UDP-Glycosyltransferase/glycogen phosphorylase"/>
    <property type="match status" value="1"/>
</dbReference>
<dbReference type="AlphaFoldDB" id="A0A0A8YCH7"/>
<feature type="region of interest" description="Disordered" evidence="1">
    <location>
        <begin position="101"/>
        <end position="128"/>
    </location>
</feature>
<protein>
    <submittedName>
        <fullName evidence="2">Uncharacterized protein</fullName>
    </submittedName>
</protein>
<evidence type="ECO:0000256" key="1">
    <source>
        <dbReference type="SAM" id="MobiDB-lite"/>
    </source>
</evidence>
<reference evidence="2" key="2">
    <citation type="journal article" date="2015" name="Data Brief">
        <title>Shoot transcriptome of the giant reed, Arundo donax.</title>
        <authorList>
            <person name="Barrero R.A."/>
            <person name="Guerrero F.D."/>
            <person name="Moolhuijzen P."/>
            <person name="Goolsby J.A."/>
            <person name="Tidwell J."/>
            <person name="Bellgard S.E."/>
            <person name="Bellgard M.I."/>
        </authorList>
    </citation>
    <scope>NUCLEOTIDE SEQUENCE</scope>
    <source>
        <tissue evidence="2">Shoot tissue taken approximately 20 cm above the soil surface</tissue>
    </source>
</reference>
<proteinExistence type="predicted"/>
<organism evidence="2">
    <name type="scientific">Arundo donax</name>
    <name type="common">Giant reed</name>
    <name type="synonym">Donax arundinaceus</name>
    <dbReference type="NCBI Taxonomy" id="35708"/>
    <lineage>
        <taxon>Eukaryota</taxon>
        <taxon>Viridiplantae</taxon>
        <taxon>Streptophyta</taxon>
        <taxon>Embryophyta</taxon>
        <taxon>Tracheophyta</taxon>
        <taxon>Spermatophyta</taxon>
        <taxon>Magnoliopsida</taxon>
        <taxon>Liliopsida</taxon>
        <taxon>Poales</taxon>
        <taxon>Poaceae</taxon>
        <taxon>PACMAD clade</taxon>
        <taxon>Arundinoideae</taxon>
        <taxon>Arundineae</taxon>
        <taxon>Arundo</taxon>
    </lineage>
</organism>
<feature type="compositionally biased region" description="Low complexity" evidence="1">
    <location>
        <begin position="101"/>
        <end position="113"/>
    </location>
</feature>